<reference evidence="3 4" key="1">
    <citation type="submission" date="2024-02" db="EMBL/GenBank/DDBJ databases">
        <authorList>
            <person name="Chen Y."/>
            <person name="Shah S."/>
            <person name="Dougan E. K."/>
            <person name="Thang M."/>
            <person name="Chan C."/>
        </authorList>
    </citation>
    <scope>NUCLEOTIDE SEQUENCE [LARGE SCALE GENOMIC DNA]</scope>
</reference>
<dbReference type="PANTHER" id="PTHR31157:SF30">
    <property type="entry name" value="SCP DOMAIN-CONTAINING PROTEIN"/>
    <property type="match status" value="1"/>
</dbReference>
<dbReference type="Proteomes" id="UP001642464">
    <property type="component" value="Unassembled WGS sequence"/>
</dbReference>
<organism evidence="3 4">
    <name type="scientific">Durusdinium trenchii</name>
    <dbReference type="NCBI Taxonomy" id="1381693"/>
    <lineage>
        <taxon>Eukaryota</taxon>
        <taxon>Sar</taxon>
        <taxon>Alveolata</taxon>
        <taxon>Dinophyceae</taxon>
        <taxon>Suessiales</taxon>
        <taxon>Symbiodiniaceae</taxon>
        <taxon>Durusdinium</taxon>
    </lineage>
</organism>
<feature type="domain" description="SCP" evidence="2">
    <location>
        <begin position="327"/>
        <end position="444"/>
    </location>
</feature>
<feature type="region of interest" description="Disordered" evidence="1">
    <location>
        <begin position="241"/>
        <end position="276"/>
    </location>
</feature>
<evidence type="ECO:0000313" key="3">
    <source>
        <dbReference type="EMBL" id="CAK9039081.1"/>
    </source>
</evidence>
<dbReference type="SMART" id="SM00198">
    <property type="entry name" value="SCP"/>
    <property type="match status" value="1"/>
</dbReference>
<comment type="caution">
    <text evidence="3">The sequence shown here is derived from an EMBL/GenBank/DDBJ whole genome shotgun (WGS) entry which is preliminary data.</text>
</comment>
<gene>
    <name evidence="3" type="ORF">SCF082_LOCUS22896</name>
</gene>
<dbReference type="Pfam" id="PF00188">
    <property type="entry name" value="CAP"/>
    <property type="match status" value="1"/>
</dbReference>
<evidence type="ECO:0000256" key="1">
    <source>
        <dbReference type="SAM" id="MobiDB-lite"/>
    </source>
</evidence>
<name>A0ABP0LJZ6_9DINO</name>
<sequence>MVWSKVITRRCLLESPLGVLFFRESSSTWKGFREGFFLDLLCSLFHEPTADRFFLVRREELKATADRRKPTQERSAIIGHKSTTGGVGDIAARLAEMRQQLADMSLAALLEMSSTGPQAVTSFEPVCTSDCVENEAEAGLRVQARLQIGAEAHEEADDILDGLLATMIFKGDPTREPFKRVHEALQEAGETLSPKAAEATSSKPARAAPQVASGGYPAPACRRDARRQHIAALTEMRLKDPRGFQEARRSSRGNRGVGGTLARPSTASPAAPSRRAQHFTLSDLEKMRVQEEIAGMPSYADEYRLSHQSAPATNYSTLVARSYDPELIARQALDGTNRYRASKGLPPLRWNDGIARIARDHAEQMASGAAPFSHDGVDQRFRAYPVAHQSAAENLALNNGIADVAGAAVNGWINSPGHERNLSGRFNLCGIGAARASNGTFYLTQLFAAT</sequence>
<dbReference type="Gene3D" id="3.40.33.10">
    <property type="entry name" value="CAP"/>
    <property type="match status" value="1"/>
</dbReference>
<keyword evidence="4" id="KW-1185">Reference proteome</keyword>
<dbReference type="SUPFAM" id="SSF55797">
    <property type="entry name" value="PR-1-like"/>
    <property type="match status" value="1"/>
</dbReference>
<feature type="region of interest" description="Disordered" evidence="1">
    <location>
        <begin position="189"/>
        <end position="220"/>
    </location>
</feature>
<dbReference type="InterPro" id="IPR035940">
    <property type="entry name" value="CAP_sf"/>
</dbReference>
<feature type="compositionally biased region" description="Low complexity" evidence="1">
    <location>
        <begin position="262"/>
        <end position="274"/>
    </location>
</feature>
<dbReference type="PANTHER" id="PTHR31157">
    <property type="entry name" value="SCP DOMAIN-CONTAINING PROTEIN"/>
    <property type="match status" value="1"/>
</dbReference>
<evidence type="ECO:0000259" key="2">
    <source>
        <dbReference type="SMART" id="SM00198"/>
    </source>
</evidence>
<dbReference type="InterPro" id="IPR014044">
    <property type="entry name" value="CAP_dom"/>
</dbReference>
<proteinExistence type="predicted"/>
<dbReference type="EMBL" id="CAXAMM010016557">
    <property type="protein sequence ID" value="CAK9039081.1"/>
    <property type="molecule type" value="Genomic_DNA"/>
</dbReference>
<protein>
    <submittedName>
        <fullName evidence="3">Uncharacterized membrane protein YlbC</fullName>
    </submittedName>
</protein>
<evidence type="ECO:0000313" key="4">
    <source>
        <dbReference type="Proteomes" id="UP001642464"/>
    </source>
</evidence>
<accession>A0ABP0LJZ6</accession>
<dbReference type="CDD" id="cd05379">
    <property type="entry name" value="CAP_bacterial"/>
    <property type="match status" value="1"/>
</dbReference>